<dbReference type="Pfam" id="PF01883">
    <property type="entry name" value="FeS_assembly_P"/>
    <property type="match status" value="1"/>
</dbReference>
<dbReference type="InterPro" id="IPR034904">
    <property type="entry name" value="FSCA_dom_sf"/>
</dbReference>
<proteinExistence type="predicted"/>
<dbReference type="SUPFAM" id="SSF117916">
    <property type="entry name" value="Fe-S cluster assembly (FSCA) domain-like"/>
    <property type="match status" value="1"/>
</dbReference>
<dbReference type="AlphaFoldDB" id="A0A523W2V4"/>
<evidence type="ECO:0000259" key="1">
    <source>
        <dbReference type="Pfam" id="PF01883"/>
    </source>
</evidence>
<evidence type="ECO:0000313" key="2">
    <source>
        <dbReference type="EMBL" id="TET61311.1"/>
    </source>
</evidence>
<dbReference type="Gene3D" id="3.30.300.130">
    <property type="entry name" value="Fe-S cluster assembly (FSCA)"/>
    <property type="match status" value="1"/>
</dbReference>
<accession>A0A523W2V4</accession>
<gene>
    <name evidence="2" type="ORF">E3J48_05690</name>
</gene>
<dbReference type="Proteomes" id="UP000319130">
    <property type="component" value="Unassembled WGS sequence"/>
</dbReference>
<dbReference type="EMBL" id="SOIZ01000253">
    <property type="protein sequence ID" value="TET61311.1"/>
    <property type="molecule type" value="Genomic_DNA"/>
</dbReference>
<organism evidence="2 3">
    <name type="scientific">Aerophobetes bacterium</name>
    <dbReference type="NCBI Taxonomy" id="2030807"/>
    <lineage>
        <taxon>Bacteria</taxon>
        <taxon>Candidatus Aerophobota</taxon>
    </lineage>
</organism>
<feature type="non-terminal residue" evidence="2">
    <location>
        <position position="61"/>
    </location>
</feature>
<dbReference type="InterPro" id="IPR002744">
    <property type="entry name" value="MIP18-like"/>
</dbReference>
<evidence type="ECO:0000313" key="3">
    <source>
        <dbReference type="Proteomes" id="UP000319130"/>
    </source>
</evidence>
<sequence>MVFENTSEEEVRKELSRVQHSAIDRSLVELGIVKNIAFKGNKVEVTMALPFPNIPILADLV</sequence>
<feature type="domain" description="MIP18 family-like" evidence="1">
    <location>
        <begin position="8"/>
        <end position="59"/>
    </location>
</feature>
<comment type="caution">
    <text evidence="2">The sequence shown here is derived from an EMBL/GenBank/DDBJ whole genome shotgun (WGS) entry which is preliminary data.</text>
</comment>
<name>A0A523W2V4_UNCAE</name>
<reference evidence="2 3" key="1">
    <citation type="submission" date="2019-03" db="EMBL/GenBank/DDBJ databases">
        <title>Metabolic potential of uncultured bacteria and archaea associated with petroleum seepage in deep-sea sediments.</title>
        <authorList>
            <person name="Dong X."/>
            <person name="Hubert C."/>
        </authorList>
    </citation>
    <scope>NUCLEOTIDE SEQUENCE [LARGE SCALE GENOMIC DNA]</scope>
    <source>
        <strain evidence="2">E29_bin52</strain>
    </source>
</reference>
<protein>
    <submittedName>
        <fullName evidence="2">DUF59 domain-containing protein</fullName>
    </submittedName>
</protein>